<dbReference type="InterPro" id="IPR001309">
    <property type="entry name" value="Pept_C14_p20"/>
</dbReference>
<evidence type="ECO:0000313" key="5">
    <source>
        <dbReference type="Proteomes" id="UP000287447"/>
    </source>
</evidence>
<dbReference type="SUPFAM" id="SSF52129">
    <property type="entry name" value="Caspase-like"/>
    <property type="match status" value="1"/>
</dbReference>
<reference evidence="5" key="1">
    <citation type="submission" date="2019-01" db="EMBL/GenBank/DDBJ databases">
        <title>Gri0909 isolated from a small marine red alga.</title>
        <authorList>
            <person name="Kim J."/>
            <person name="Jeong S.E."/>
            <person name="Jeon C.O."/>
        </authorList>
    </citation>
    <scope>NUCLEOTIDE SEQUENCE [LARGE SCALE GENOMIC DNA]</scope>
    <source>
        <strain evidence="5">Gri0909</strain>
    </source>
</reference>
<dbReference type="PANTHER" id="PTHR22576:SF37">
    <property type="entry name" value="MUCOSA-ASSOCIATED LYMPHOID TISSUE LYMPHOMA TRANSLOCATION PROTEIN 1"/>
    <property type="match status" value="1"/>
</dbReference>
<dbReference type="GO" id="GO:0004197">
    <property type="term" value="F:cysteine-type endopeptidase activity"/>
    <property type="evidence" value="ECO:0007669"/>
    <property type="project" value="InterPro"/>
</dbReference>
<feature type="transmembrane region" description="Helical" evidence="2">
    <location>
        <begin position="21"/>
        <end position="42"/>
    </location>
</feature>
<evidence type="ECO:0000313" key="4">
    <source>
        <dbReference type="EMBL" id="RVU39491.1"/>
    </source>
</evidence>
<gene>
    <name evidence="4" type="ORF">EOI86_09740</name>
</gene>
<name>A0A3S2VSI9_9PROT</name>
<dbReference type="InterPro" id="IPR029030">
    <property type="entry name" value="Caspase-like_dom_sf"/>
</dbReference>
<keyword evidence="5" id="KW-1185">Reference proteome</keyword>
<keyword evidence="2" id="KW-0472">Membrane</keyword>
<feature type="domain" description="Caspase family p20" evidence="3">
    <location>
        <begin position="50"/>
        <end position="182"/>
    </location>
</feature>
<feature type="compositionally biased region" description="Pro residues" evidence="1">
    <location>
        <begin position="366"/>
        <end position="382"/>
    </location>
</feature>
<protein>
    <submittedName>
        <fullName evidence="4">Caspase family protein</fullName>
    </submittedName>
</protein>
<proteinExistence type="predicted"/>
<keyword evidence="2" id="KW-0812">Transmembrane</keyword>
<organism evidence="4 5">
    <name type="scientific">Hwanghaeella grinnelliae</name>
    <dbReference type="NCBI Taxonomy" id="2500179"/>
    <lineage>
        <taxon>Bacteria</taxon>
        <taxon>Pseudomonadati</taxon>
        <taxon>Pseudomonadota</taxon>
        <taxon>Alphaproteobacteria</taxon>
        <taxon>Rhodospirillales</taxon>
        <taxon>Rhodospirillaceae</taxon>
        <taxon>Hwanghaeella</taxon>
    </lineage>
</organism>
<dbReference type="AlphaFoldDB" id="A0A3S2VSI9"/>
<dbReference type="GO" id="GO:0006508">
    <property type="term" value="P:proteolysis"/>
    <property type="evidence" value="ECO:0007669"/>
    <property type="project" value="InterPro"/>
</dbReference>
<evidence type="ECO:0000256" key="1">
    <source>
        <dbReference type="SAM" id="MobiDB-lite"/>
    </source>
</evidence>
<dbReference type="Proteomes" id="UP000287447">
    <property type="component" value="Unassembled WGS sequence"/>
</dbReference>
<evidence type="ECO:0000256" key="2">
    <source>
        <dbReference type="SAM" id="Phobius"/>
    </source>
</evidence>
<feature type="compositionally biased region" description="Low complexity" evidence="1">
    <location>
        <begin position="356"/>
        <end position="365"/>
    </location>
</feature>
<dbReference type="Pfam" id="PF00656">
    <property type="entry name" value="Peptidase_C14"/>
    <property type="match status" value="1"/>
</dbReference>
<accession>A0A3S2VSI9</accession>
<dbReference type="InterPro" id="IPR052039">
    <property type="entry name" value="Caspase-related_regulators"/>
</dbReference>
<dbReference type="EMBL" id="SADE01000001">
    <property type="protein sequence ID" value="RVU39491.1"/>
    <property type="molecule type" value="Genomic_DNA"/>
</dbReference>
<dbReference type="InterPro" id="IPR011600">
    <property type="entry name" value="Pept_C14_caspase"/>
</dbReference>
<dbReference type="OrthoDB" id="321999at2"/>
<dbReference type="Gene3D" id="3.40.50.1460">
    <property type="match status" value="1"/>
</dbReference>
<keyword evidence="2" id="KW-1133">Transmembrane helix</keyword>
<dbReference type="PROSITE" id="PS50208">
    <property type="entry name" value="CASPASE_P20"/>
    <property type="match status" value="1"/>
</dbReference>
<dbReference type="PANTHER" id="PTHR22576">
    <property type="entry name" value="MUCOSA ASSOCIATED LYMPHOID TISSUE LYMPHOMA TRANSLOCATION PROTEIN 1/PARACASPASE"/>
    <property type="match status" value="1"/>
</dbReference>
<evidence type="ECO:0000259" key="3">
    <source>
        <dbReference type="PROSITE" id="PS50208"/>
    </source>
</evidence>
<comment type="caution">
    <text evidence="4">The sequence shown here is derived from an EMBL/GenBank/DDBJ whole genome shotgun (WGS) entry which is preliminary data.</text>
</comment>
<sequence length="492" mass="52762">MHSARTVAAYRPRTIQGMIQWGLTAAAVLAVFIFSVTIWSAGFGSARAADSKLALVIGNGGYQDAPLENPVNDAALIADNLKSLGFRVFRHIDLDQRGMRRAVSDFGLAVEEAGEQSVSLVYYAGHGVQIEGENYLIPVGAQIRHERDVPIEAVSANDILESLGHTRTSLNIVVLDACRNNPYARSFRSGSRGLARMDAPQGTLLAYSTSPGSTAADGRGRNSPYALSLASAMNQPGLSIEEVFKRTRIAVMERTDAEQVPWESSSLTGYFTFLEGAGAQPTAKAVPDDETVYWTSIAALGDPALFQSYLEQYPQGRFRPIAEARIASLEAGPAVPPPVAAPADPLVMPHAPRPSRPTQSSQPSQPSQPQPSQPQPSQPQPSLPADRLAFAQGEFKPVEVKGHTECGRISFRSVKFTSPTEGKGRWSHPEASGNIAFRIENGAASARMSGPLVVNAPDTVEVSGSDLLVKIRLTYTGGRCDLAFRMPDVIAR</sequence>
<dbReference type="RefSeq" id="WP_127764862.1">
    <property type="nucleotide sequence ID" value="NZ_SADE01000001.1"/>
</dbReference>
<feature type="region of interest" description="Disordered" evidence="1">
    <location>
        <begin position="336"/>
        <end position="384"/>
    </location>
</feature>